<accession>A0A1F5ZN86</accession>
<reference evidence="2 3" key="1">
    <citation type="journal article" date="2016" name="Nat. Commun.">
        <title>Thousands of microbial genomes shed light on interconnected biogeochemical processes in an aquifer system.</title>
        <authorList>
            <person name="Anantharaman K."/>
            <person name="Brown C.T."/>
            <person name="Hug L.A."/>
            <person name="Sharon I."/>
            <person name="Castelle C.J."/>
            <person name="Probst A.J."/>
            <person name="Thomas B.C."/>
            <person name="Singh A."/>
            <person name="Wilkins M.J."/>
            <person name="Karaoz U."/>
            <person name="Brodie E.L."/>
            <person name="Williams K.H."/>
            <person name="Hubbard S.S."/>
            <person name="Banfield J.F."/>
        </authorList>
    </citation>
    <scope>NUCLEOTIDE SEQUENCE [LARGE SCALE GENOMIC DNA]</scope>
</reference>
<evidence type="ECO:0000313" key="3">
    <source>
        <dbReference type="Proteomes" id="UP000177383"/>
    </source>
</evidence>
<dbReference type="Pfam" id="PF18931">
    <property type="entry name" value="DUF5680"/>
    <property type="match status" value="1"/>
</dbReference>
<evidence type="ECO:0000313" key="2">
    <source>
        <dbReference type="EMBL" id="OGG13966.1"/>
    </source>
</evidence>
<protein>
    <recommendedName>
        <fullName evidence="1">DUF5680 domain-containing protein</fullName>
    </recommendedName>
</protein>
<proteinExistence type="predicted"/>
<dbReference type="InterPro" id="IPR043735">
    <property type="entry name" value="DUF5680"/>
</dbReference>
<dbReference type="STRING" id="1798375.A2773_03840"/>
<dbReference type="Proteomes" id="UP000177383">
    <property type="component" value="Unassembled WGS sequence"/>
</dbReference>
<organism evidence="2 3">
    <name type="scientific">Candidatus Gottesmanbacteria bacterium RIFCSPHIGHO2_01_FULL_39_10</name>
    <dbReference type="NCBI Taxonomy" id="1798375"/>
    <lineage>
        <taxon>Bacteria</taxon>
        <taxon>Candidatus Gottesmaniibacteriota</taxon>
    </lineage>
</organism>
<name>A0A1F5ZN86_9BACT</name>
<feature type="domain" description="DUF5680" evidence="1">
    <location>
        <begin position="47"/>
        <end position="153"/>
    </location>
</feature>
<comment type="caution">
    <text evidence="2">The sequence shown here is derived from an EMBL/GenBank/DDBJ whole genome shotgun (WGS) entry which is preliminary data.</text>
</comment>
<gene>
    <name evidence="2" type="ORF">A2773_03840</name>
</gene>
<dbReference type="AlphaFoldDB" id="A0A1F5ZN86"/>
<dbReference type="EMBL" id="MFJE01000030">
    <property type="protein sequence ID" value="OGG13966.1"/>
    <property type="molecule type" value="Genomic_DNA"/>
</dbReference>
<evidence type="ECO:0000259" key="1">
    <source>
        <dbReference type="Pfam" id="PF18931"/>
    </source>
</evidence>
<sequence length="156" mass="17807">MNIDELREFIFKASVATYAGGGKEEDNPERQGFKELVYTDGDWNYRDSYTGFFRARGMEVIRHKNIPVWTASYGGGMITGKENMAKATHIFLKKAMLAKDPEKYSARGPHHFTDGNYEYSYTQDGGIEEFNGYEEICLKGEPVFFHRIIGGTIIHN</sequence>